<keyword evidence="5" id="KW-0902">Two-component regulatory system</keyword>
<evidence type="ECO:0000256" key="6">
    <source>
        <dbReference type="SAM" id="Phobius"/>
    </source>
</evidence>
<evidence type="ECO:0000256" key="4">
    <source>
        <dbReference type="ARBA" id="ARBA00022777"/>
    </source>
</evidence>
<accession>A0ABS6K8K6</accession>
<keyword evidence="6" id="KW-0812">Transmembrane</keyword>
<dbReference type="Proteomes" id="UP001314681">
    <property type="component" value="Unassembled WGS sequence"/>
</dbReference>
<dbReference type="PRINTS" id="PR00344">
    <property type="entry name" value="BCTRLSENSOR"/>
</dbReference>
<keyword evidence="6" id="KW-0472">Membrane</keyword>
<evidence type="ECO:0000256" key="1">
    <source>
        <dbReference type="ARBA" id="ARBA00000085"/>
    </source>
</evidence>
<proteinExistence type="predicted"/>
<comment type="catalytic activity">
    <reaction evidence="1">
        <text>ATP + protein L-histidine = ADP + protein N-phospho-L-histidine.</text>
        <dbReference type="EC" id="2.7.13.3"/>
    </reaction>
</comment>
<gene>
    <name evidence="8" type="ORF">KTH90_12520</name>
</gene>
<dbReference type="PROSITE" id="PS50109">
    <property type="entry name" value="HIS_KIN"/>
    <property type="match status" value="1"/>
</dbReference>
<reference evidence="8 9" key="1">
    <citation type="submission" date="2021-06" db="EMBL/GenBank/DDBJ databases">
        <title>Description of novel taxa of the family Lachnospiraceae.</title>
        <authorList>
            <person name="Chaplin A.V."/>
            <person name="Sokolova S.R."/>
            <person name="Pikina A.P."/>
            <person name="Korzhanova M."/>
            <person name="Belova V."/>
            <person name="Korostin D."/>
            <person name="Efimov B.A."/>
        </authorList>
    </citation>
    <scope>NUCLEOTIDE SEQUENCE [LARGE SCALE GENOMIC DNA]</scope>
    <source>
        <strain evidence="8 9">ASD4241</strain>
    </source>
</reference>
<dbReference type="GO" id="GO:0016301">
    <property type="term" value="F:kinase activity"/>
    <property type="evidence" value="ECO:0007669"/>
    <property type="project" value="UniProtKB-KW"/>
</dbReference>
<evidence type="ECO:0000313" key="8">
    <source>
        <dbReference type="EMBL" id="MBU9726839.1"/>
    </source>
</evidence>
<dbReference type="CDD" id="cd00082">
    <property type="entry name" value="HisKA"/>
    <property type="match status" value="1"/>
</dbReference>
<keyword evidence="4 8" id="KW-0418">Kinase</keyword>
<evidence type="ECO:0000313" key="9">
    <source>
        <dbReference type="Proteomes" id="UP001314681"/>
    </source>
</evidence>
<sequence>MFRKLQTRLSFFCIAVTASILAAMSLGALLISESGMRKNESVTFQNHVSTLLSYLRDQSTISHTWAATAEQTNDIWLYIEENGVPLFFNTSNAYRQRLDLYRELLETASDDYQFDFSQMYEISRTVTQVDFTYRADDRQEYYVALGMIPKENSYIGVLMVHPLSTLKRSVITQRFLFLLLDIIALLFLSVFAFVFTKRAIRPVEESQRKQREFVAAASHELRSPLAVILSGLSAMKKADPREAAQFALSIETEGLRMSRLVDDLLALANADSGNWSAQMEDVELDTLLLDLYERYEPLARHQDIAFLILLPETGSFNCVCDRQRIEQLLSILIDNALSYVVCDHALPRIELSLKQSADHRLLIRVADNGPGIPDDKKTSVFERFYRADSAHEDREHFGLGLCIAAEIARIHKGSLSVLDTPGGGATFVLELRT</sequence>
<evidence type="ECO:0000256" key="2">
    <source>
        <dbReference type="ARBA" id="ARBA00012438"/>
    </source>
</evidence>
<dbReference type="SUPFAM" id="SSF47384">
    <property type="entry name" value="Homodimeric domain of signal transducing histidine kinase"/>
    <property type="match status" value="1"/>
</dbReference>
<keyword evidence="3" id="KW-0597">Phosphoprotein</keyword>
<dbReference type="InterPro" id="IPR005467">
    <property type="entry name" value="His_kinase_dom"/>
</dbReference>
<keyword evidence="9" id="KW-1185">Reference proteome</keyword>
<protein>
    <recommendedName>
        <fullName evidence="2">histidine kinase</fullName>
        <ecNumber evidence="2">2.7.13.3</ecNumber>
    </recommendedName>
</protein>
<evidence type="ECO:0000256" key="5">
    <source>
        <dbReference type="ARBA" id="ARBA00023012"/>
    </source>
</evidence>
<dbReference type="SMART" id="SM00387">
    <property type="entry name" value="HATPase_c"/>
    <property type="match status" value="1"/>
</dbReference>
<evidence type="ECO:0000256" key="3">
    <source>
        <dbReference type="ARBA" id="ARBA00022553"/>
    </source>
</evidence>
<dbReference type="EMBL" id="JAHQCX010000007">
    <property type="protein sequence ID" value="MBU9726839.1"/>
    <property type="molecule type" value="Genomic_DNA"/>
</dbReference>
<comment type="caution">
    <text evidence="8">The sequence shown here is derived from an EMBL/GenBank/DDBJ whole genome shotgun (WGS) entry which is preliminary data.</text>
</comment>
<dbReference type="Gene3D" id="1.10.287.130">
    <property type="match status" value="1"/>
</dbReference>
<dbReference type="Pfam" id="PF02518">
    <property type="entry name" value="HATPase_c"/>
    <property type="match status" value="1"/>
</dbReference>
<dbReference type="EC" id="2.7.13.3" evidence="2"/>
<dbReference type="InterPro" id="IPR036890">
    <property type="entry name" value="HATPase_C_sf"/>
</dbReference>
<dbReference type="PANTHER" id="PTHR43547">
    <property type="entry name" value="TWO-COMPONENT HISTIDINE KINASE"/>
    <property type="match status" value="1"/>
</dbReference>
<dbReference type="InterPro" id="IPR036097">
    <property type="entry name" value="HisK_dim/P_sf"/>
</dbReference>
<dbReference type="Gene3D" id="3.30.565.10">
    <property type="entry name" value="Histidine kinase-like ATPase, C-terminal domain"/>
    <property type="match status" value="1"/>
</dbReference>
<dbReference type="InterPro" id="IPR003594">
    <property type="entry name" value="HATPase_dom"/>
</dbReference>
<dbReference type="SMART" id="SM00388">
    <property type="entry name" value="HisKA"/>
    <property type="match status" value="1"/>
</dbReference>
<dbReference type="RefSeq" id="WP_158352939.1">
    <property type="nucleotide sequence ID" value="NZ_JAHQCX010000007.1"/>
</dbReference>
<feature type="domain" description="Histidine kinase" evidence="7">
    <location>
        <begin position="216"/>
        <end position="433"/>
    </location>
</feature>
<dbReference type="SUPFAM" id="SSF55874">
    <property type="entry name" value="ATPase domain of HSP90 chaperone/DNA topoisomerase II/histidine kinase"/>
    <property type="match status" value="1"/>
</dbReference>
<feature type="transmembrane region" description="Helical" evidence="6">
    <location>
        <begin position="175"/>
        <end position="195"/>
    </location>
</feature>
<dbReference type="Pfam" id="PF00512">
    <property type="entry name" value="HisKA"/>
    <property type="match status" value="1"/>
</dbReference>
<keyword evidence="6" id="KW-1133">Transmembrane helix</keyword>
<dbReference type="InterPro" id="IPR003661">
    <property type="entry name" value="HisK_dim/P_dom"/>
</dbReference>
<evidence type="ECO:0000259" key="7">
    <source>
        <dbReference type="PROSITE" id="PS50109"/>
    </source>
</evidence>
<dbReference type="InterPro" id="IPR004358">
    <property type="entry name" value="Sig_transdc_His_kin-like_C"/>
</dbReference>
<name>A0ABS6K8K6_9FIRM</name>
<dbReference type="PANTHER" id="PTHR43547:SF2">
    <property type="entry name" value="HYBRID SIGNAL TRANSDUCTION HISTIDINE KINASE C"/>
    <property type="match status" value="1"/>
</dbReference>
<organism evidence="8 9">
    <name type="scientific">Diplocloster modestus</name>
    <dbReference type="NCBI Taxonomy" id="2850322"/>
    <lineage>
        <taxon>Bacteria</taxon>
        <taxon>Bacillati</taxon>
        <taxon>Bacillota</taxon>
        <taxon>Clostridia</taxon>
        <taxon>Lachnospirales</taxon>
        <taxon>Lachnospiraceae</taxon>
        <taxon>Diplocloster</taxon>
    </lineage>
</organism>
<dbReference type="CDD" id="cd00075">
    <property type="entry name" value="HATPase"/>
    <property type="match status" value="1"/>
</dbReference>
<keyword evidence="4 8" id="KW-0808">Transferase</keyword>